<evidence type="ECO:0000313" key="2">
    <source>
        <dbReference type="Proteomes" id="UP000224660"/>
    </source>
</evidence>
<accession>A0A217EQN0</accession>
<gene>
    <name evidence="1" type="ORF">Goe2_c11300</name>
</gene>
<protein>
    <submittedName>
        <fullName evidence="1">Uncharacterized protein</fullName>
    </submittedName>
</protein>
<organism evidence="1 2">
    <name type="scientific">Bacillus phage vB_BsuM-Goe2</name>
    <dbReference type="NCBI Taxonomy" id="1933062"/>
    <lineage>
        <taxon>Viruses</taxon>
        <taxon>Duplodnaviria</taxon>
        <taxon>Heunggongvirae</taxon>
        <taxon>Uroviricota</taxon>
        <taxon>Caudoviricetes</taxon>
        <taxon>Herelleviridae</taxon>
        <taxon>Spounavirinae</taxon>
        <taxon>Okubovirus</taxon>
        <taxon>Okubovirus camphawk</taxon>
    </lineage>
</organism>
<dbReference type="Proteomes" id="UP000224660">
    <property type="component" value="Segment"/>
</dbReference>
<sequence length="72" mass="8176">MSDNSNKTITISVEEYDNSIKTITIPLEEYQHLIDRVSFLDCLESAGVDNWSGYGEAQEMYNEDSEEETGGY</sequence>
<proteinExistence type="predicted"/>
<dbReference type="Pfam" id="PF25708">
    <property type="entry name" value="Phage_T7_Gp5_9"/>
    <property type="match status" value="1"/>
</dbReference>
<reference evidence="1 2" key="1">
    <citation type="journal article" date="2017" name="Viruses">
        <title>Characterization of Bacillus subtilis Viruses vB_BsuM-Goe2 and vB_BsuM-Goe3.</title>
        <authorList>
            <person name="Willms I.M."/>
            <person name="Hoppert M."/>
            <person name="Hertel R."/>
        </authorList>
    </citation>
    <scope>NUCLEOTIDE SEQUENCE [LARGE SCALE GENOMIC DNA]</scope>
</reference>
<dbReference type="EMBL" id="KY368639">
    <property type="protein sequence ID" value="APZ82349.1"/>
    <property type="molecule type" value="Genomic_DNA"/>
</dbReference>
<evidence type="ECO:0000313" key="1">
    <source>
        <dbReference type="EMBL" id="APZ82349.1"/>
    </source>
</evidence>
<dbReference type="InterPro" id="IPR058007">
    <property type="entry name" value="Gp5.9"/>
</dbReference>
<name>A0A217EQN0_9CAUD</name>